<dbReference type="PANTHER" id="PTHR22946:SF9">
    <property type="entry name" value="POLYKETIDE TRANSFERASE AF380"/>
    <property type="match status" value="1"/>
</dbReference>
<dbReference type="AlphaFoldDB" id="A0A7Y9EYK9"/>
<feature type="compositionally biased region" description="Pro residues" evidence="3">
    <location>
        <begin position="48"/>
        <end position="70"/>
    </location>
</feature>
<reference evidence="6 7" key="1">
    <citation type="submission" date="2020-07" db="EMBL/GenBank/DDBJ databases">
        <title>Sequencing the genomes of 1000 actinobacteria strains.</title>
        <authorList>
            <person name="Klenk H.-P."/>
        </authorList>
    </citation>
    <scope>NUCLEOTIDE SEQUENCE [LARGE SCALE GENOMIC DNA]</scope>
    <source>
        <strain evidence="6 7">DSM 18965</strain>
    </source>
</reference>
<evidence type="ECO:0000256" key="4">
    <source>
        <dbReference type="SAM" id="SignalP"/>
    </source>
</evidence>
<dbReference type="RefSeq" id="WP_219633613.1">
    <property type="nucleotide sequence ID" value="NZ_CP059163.1"/>
</dbReference>
<protein>
    <submittedName>
        <fullName evidence="6">Dipeptidyl aminopeptidase/acylaminoacyl peptidase</fullName>
    </submittedName>
</protein>
<dbReference type="InterPro" id="IPR050261">
    <property type="entry name" value="FrsA_esterase"/>
</dbReference>
<dbReference type="Gene3D" id="3.40.50.1820">
    <property type="entry name" value="alpha/beta hydrolase"/>
    <property type="match status" value="1"/>
</dbReference>
<feature type="signal peptide" evidence="4">
    <location>
        <begin position="1"/>
        <end position="25"/>
    </location>
</feature>
<dbReference type="PANTHER" id="PTHR22946">
    <property type="entry name" value="DIENELACTONE HYDROLASE DOMAIN-CONTAINING PROTEIN-RELATED"/>
    <property type="match status" value="1"/>
</dbReference>
<dbReference type="PROSITE" id="PS51257">
    <property type="entry name" value="PROKAR_LIPOPROTEIN"/>
    <property type="match status" value="1"/>
</dbReference>
<evidence type="ECO:0000256" key="3">
    <source>
        <dbReference type="SAM" id="MobiDB-lite"/>
    </source>
</evidence>
<dbReference type="InterPro" id="IPR029058">
    <property type="entry name" value="AB_hydrolase_fold"/>
</dbReference>
<dbReference type="GO" id="GO:0006508">
    <property type="term" value="P:proteolysis"/>
    <property type="evidence" value="ECO:0007669"/>
    <property type="project" value="InterPro"/>
</dbReference>
<dbReference type="SUPFAM" id="SSF53474">
    <property type="entry name" value="alpha/beta-Hydrolases"/>
    <property type="match status" value="1"/>
</dbReference>
<comment type="similarity">
    <text evidence="1">Belongs to the AB hydrolase superfamily.</text>
</comment>
<gene>
    <name evidence="6" type="ORF">BKA08_000605</name>
</gene>
<dbReference type="GO" id="GO:0008236">
    <property type="term" value="F:serine-type peptidase activity"/>
    <property type="evidence" value="ECO:0007669"/>
    <property type="project" value="InterPro"/>
</dbReference>
<evidence type="ECO:0000259" key="5">
    <source>
        <dbReference type="Pfam" id="PF00326"/>
    </source>
</evidence>
<dbReference type="GO" id="GO:0004177">
    <property type="term" value="F:aminopeptidase activity"/>
    <property type="evidence" value="ECO:0007669"/>
    <property type="project" value="UniProtKB-KW"/>
</dbReference>
<evidence type="ECO:0000313" key="6">
    <source>
        <dbReference type="EMBL" id="NYD56367.1"/>
    </source>
</evidence>
<feature type="region of interest" description="Disordered" evidence="3">
    <location>
        <begin position="25"/>
        <end position="94"/>
    </location>
</feature>
<keyword evidence="2" id="KW-0378">Hydrolase</keyword>
<evidence type="ECO:0000256" key="2">
    <source>
        <dbReference type="ARBA" id="ARBA00022801"/>
    </source>
</evidence>
<dbReference type="Pfam" id="PF00326">
    <property type="entry name" value="Peptidase_S9"/>
    <property type="match status" value="1"/>
</dbReference>
<dbReference type="InterPro" id="IPR001375">
    <property type="entry name" value="Peptidase_S9_cat"/>
</dbReference>
<proteinExistence type="inferred from homology"/>
<evidence type="ECO:0000256" key="1">
    <source>
        <dbReference type="ARBA" id="ARBA00008645"/>
    </source>
</evidence>
<dbReference type="EMBL" id="JACCBE010000001">
    <property type="protein sequence ID" value="NYD56367.1"/>
    <property type="molecule type" value="Genomic_DNA"/>
</dbReference>
<dbReference type="GO" id="GO:0052689">
    <property type="term" value="F:carboxylic ester hydrolase activity"/>
    <property type="evidence" value="ECO:0007669"/>
    <property type="project" value="UniProtKB-ARBA"/>
</dbReference>
<feature type="compositionally biased region" description="Low complexity" evidence="3">
    <location>
        <begin position="25"/>
        <end position="47"/>
    </location>
</feature>
<organism evidence="6 7">
    <name type="scientific">Nocardioides marinisabuli</name>
    <dbReference type="NCBI Taxonomy" id="419476"/>
    <lineage>
        <taxon>Bacteria</taxon>
        <taxon>Bacillati</taxon>
        <taxon>Actinomycetota</taxon>
        <taxon>Actinomycetes</taxon>
        <taxon>Propionibacteriales</taxon>
        <taxon>Nocardioidaceae</taxon>
        <taxon>Nocardioides</taxon>
    </lineage>
</organism>
<feature type="chain" id="PRO_5038897788" evidence="4">
    <location>
        <begin position="26"/>
        <end position="373"/>
    </location>
</feature>
<evidence type="ECO:0000313" key="7">
    <source>
        <dbReference type="Proteomes" id="UP000516957"/>
    </source>
</evidence>
<sequence>MQPHRPPSYAVAGALALTLVLALGACTGSPSPTASPAASPTASATQPPTEPPTQPPTEPDSEPPPEPPAATAPGARITPEELPPVTARPSLPALMREDVRGGPIVRTQRLAGTDRWTGYAVTYTVDGATVSGELLVPTGQGPFPAVVLNHGYIDPAIYTLGRGMSREQEWLASNGFVVLHTDYRGHAGSDPVSAVGRETRLVYTRDAIGAVRALEREPYVDADRLAMMGRSMGGGVTYNALVAVPDLVDAAVVHAPVSSLFVDNLRQFTEVSRPEGAAAFYDRFGTPQERPGFYRGLSSRTYFDRVEVPVQIHHGTADDTCPPVWSRRTHDALRAAGASSSLLTYEGEGHAFGPRFEDSMRRTVAFLRRHLAG</sequence>
<keyword evidence="6" id="KW-0645">Protease</keyword>
<comment type="caution">
    <text evidence="6">The sequence shown here is derived from an EMBL/GenBank/DDBJ whole genome shotgun (WGS) entry which is preliminary data.</text>
</comment>
<accession>A0A7Y9EYK9</accession>
<keyword evidence="7" id="KW-1185">Reference proteome</keyword>
<name>A0A7Y9EYK9_9ACTN</name>
<feature type="domain" description="Peptidase S9 prolyl oligopeptidase catalytic" evidence="5">
    <location>
        <begin position="165"/>
        <end position="372"/>
    </location>
</feature>
<keyword evidence="6" id="KW-0031">Aminopeptidase</keyword>
<dbReference type="Proteomes" id="UP000516957">
    <property type="component" value="Unassembled WGS sequence"/>
</dbReference>
<keyword evidence="4" id="KW-0732">Signal</keyword>